<keyword evidence="9" id="KW-1185">Reference proteome</keyword>
<dbReference type="GO" id="GO:0006508">
    <property type="term" value="P:proteolysis"/>
    <property type="evidence" value="ECO:0007669"/>
    <property type="project" value="UniProtKB-KW"/>
</dbReference>
<dbReference type="InterPro" id="IPR024079">
    <property type="entry name" value="MetalloPept_cat_dom_sf"/>
</dbReference>
<keyword evidence="4" id="KW-0378">Hydrolase</keyword>
<dbReference type="Proteomes" id="UP000233767">
    <property type="component" value="Unassembled WGS sequence"/>
</dbReference>
<evidence type="ECO:0000313" key="10">
    <source>
        <dbReference type="Proteomes" id="UP000275027"/>
    </source>
</evidence>
<keyword evidence="6" id="KW-0482">Metalloprotease</keyword>
<accession>A0A497U5A2</accession>
<keyword evidence="2" id="KW-0645">Protease</keyword>
<sequence>MAEVIDSFYNVRTVILPHKEIYKQEAYVNIKSPRYRADSIIRIQKRNLPDSLDFVVGLTVKDISTTKRESSGEVIKPASKYTDWGVMGLGFCPGKSCIISTFRLHHKNPNVRLERLKKITIHELGHNLGLPHCKNKKCVMTDAVESIATIDNESLSLCEDCRQEIGF</sequence>
<dbReference type="InterPro" id="IPR012962">
    <property type="entry name" value="Pept_M54_archaemetzincn"/>
</dbReference>
<dbReference type="Proteomes" id="UP000275027">
    <property type="component" value="Unassembled WGS sequence"/>
</dbReference>
<evidence type="ECO:0000256" key="2">
    <source>
        <dbReference type="ARBA" id="ARBA00022670"/>
    </source>
</evidence>
<dbReference type="GO" id="GO:0008237">
    <property type="term" value="F:metallopeptidase activity"/>
    <property type="evidence" value="ECO:0007669"/>
    <property type="project" value="UniProtKB-KW"/>
</dbReference>
<proteinExistence type="predicted"/>
<evidence type="ECO:0000256" key="5">
    <source>
        <dbReference type="ARBA" id="ARBA00022833"/>
    </source>
</evidence>
<dbReference type="EMBL" id="RCCB01000013">
    <property type="protein sequence ID" value="RLJ24045.1"/>
    <property type="molecule type" value="Genomic_DNA"/>
</dbReference>
<evidence type="ECO:0000313" key="9">
    <source>
        <dbReference type="Proteomes" id="UP000233767"/>
    </source>
</evidence>
<comment type="cofactor">
    <cofactor evidence="1">
        <name>Zn(2+)</name>
        <dbReference type="ChEBI" id="CHEBI:29105"/>
    </cofactor>
</comment>
<organism evidence="8 10">
    <name type="scientific">Flavobacterium lindanitolerans</name>
    <dbReference type="NCBI Taxonomy" id="428988"/>
    <lineage>
        <taxon>Bacteria</taxon>
        <taxon>Pseudomonadati</taxon>
        <taxon>Bacteroidota</taxon>
        <taxon>Flavobacteriia</taxon>
        <taxon>Flavobacteriales</taxon>
        <taxon>Flavobacteriaceae</taxon>
        <taxon>Flavobacterium</taxon>
    </lineage>
</organism>
<evidence type="ECO:0000256" key="6">
    <source>
        <dbReference type="ARBA" id="ARBA00023049"/>
    </source>
</evidence>
<gene>
    <name evidence="7" type="ORF">B0G92_2752</name>
    <name evidence="8" type="ORF">CLV50_2762</name>
</gene>
<dbReference type="AlphaFoldDB" id="A0A497U5A2"/>
<dbReference type="PANTHER" id="PTHR15910">
    <property type="entry name" value="ARCHAEMETZINCIN"/>
    <property type="match status" value="1"/>
</dbReference>
<name>A0A497U5A2_9FLAO</name>
<evidence type="ECO:0000313" key="7">
    <source>
        <dbReference type="EMBL" id="PKW20602.1"/>
    </source>
</evidence>
<keyword evidence="5" id="KW-0862">Zinc</keyword>
<keyword evidence="3" id="KW-0479">Metal-binding</keyword>
<dbReference type="EMBL" id="PJND01000009">
    <property type="protein sequence ID" value="PKW20602.1"/>
    <property type="molecule type" value="Genomic_DNA"/>
</dbReference>
<evidence type="ECO:0000313" key="8">
    <source>
        <dbReference type="EMBL" id="RLJ24045.1"/>
    </source>
</evidence>
<comment type="caution">
    <text evidence="8">The sequence shown here is derived from an EMBL/GenBank/DDBJ whole genome shotgun (WGS) entry which is preliminary data.</text>
</comment>
<protein>
    <submittedName>
        <fullName evidence="8">Archaemetzincin</fullName>
    </submittedName>
</protein>
<reference evidence="8 10" key="2">
    <citation type="submission" date="2018-10" db="EMBL/GenBank/DDBJ databases">
        <title>Genomic Encyclopedia of Archaeal and Bacterial Type Strains, Phase II (KMG-II): from individual species to whole genera.</title>
        <authorList>
            <person name="Goeker M."/>
        </authorList>
    </citation>
    <scope>NUCLEOTIDE SEQUENCE [LARGE SCALE GENOMIC DNA]</scope>
    <source>
        <strain evidence="8 10">DSM 21886</strain>
    </source>
</reference>
<evidence type="ECO:0000256" key="3">
    <source>
        <dbReference type="ARBA" id="ARBA00022723"/>
    </source>
</evidence>
<reference evidence="7 9" key="1">
    <citation type="submission" date="2017-12" db="EMBL/GenBank/DDBJ databases">
        <title>Genomic Encyclopedia of Type Strains, Phase III (KMG-III): the genomes of soil and plant-associated and newly described type strains.</title>
        <authorList>
            <person name="Whitman W."/>
        </authorList>
    </citation>
    <scope>NUCLEOTIDE SEQUENCE [LARGE SCALE GENOMIC DNA]</scope>
    <source>
        <strain evidence="7 9">IP-10</strain>
    </source>
</reference>
<dbReference type="GO" id="GO:0046872">
    <property type="term" value="F:metal ion binding"/>
    <property type="evidence" value="ECO:0007669"/>
    <property type="project" value="UniProtKB-KW"/>
</dbReference>
<dbReference type="CDD" id="cd11375">
    <property type="entry name" value="Peptidase_M54"/>
    <property type="match status" value="1"/>
</dbReference>
<dbReference type="SUPFAM" id="SSF55486">
    <property type="entry name" value="Metalloproteases ('zincins'), catalytic domain"/>
    <property type="match status" value="1"/>
</dbReference>
<dbReference type="Pfam" id="PF07998">
    <property type="entry name" value="Peptidase_M54"/>
    <property type="match status" value="1"/>
</dbReference>
<evidence type="ECO:0000256" key="1">
    <source>
        <dbReference type="ARBA" id="ARBA00001947"/>
    </source>
</evidence>
<dbReference type="PANTHER" id="PTHR15910:SF1">
    <property type="entry name" value="ARCHAEMETZINCIN-2"/>
    <property type="match status" value="1"/>
</dbReference>
<evidence type="ECO:0000256" key="4">
    <source>
        <dbReference type="ARBA" id="ARBA00022801"/>
    </source>
</evidence>
<dbReference type="Gene3D" id="3.40.390.10">
    <property type="entry name" value="Collagenase (Catalytic Domain)"/>
    <property type="match status" value="1"/>
</dbReference>